<dbReference type="InterPro" id="IPR001932">
    <property type="entry name" value="PPM-type_phosphatase-like_dom"/>
</dbReference>
<dbReference type="Gene3D" id="3.60.40.10">
    <property type="entry name" value="PPM-type phosphatase domain"/>
    <property type="match status" value="1"/>
</dbReference>
<dbReference type="AlphaFoldDB" id="A0A9P1CGS0"/>
<dbReference type="EMBL" id="CAMXCT030001658">
    <property type="protein sequence ID" value="CAL4779309.1"/>
    <property type="molecule type" value="Genomic_DNA"/>
</dbReference>
<feature type="compositionally biased region" description="Low complexity" evidence="1">
    <location>
        <begin position="1"/>
        <end position="28"/>
    </location>
</feature>
<keyword evidence="5" id="KW-1185">Reference proteome</keyword>
<dbReference type="CDD" id="cd00143">
    <property type="entry name" value="PP2Cc"/>
    <property type="match status" value="1"/>
</dbReference>
<dbReference type="Proteomes" id="UP001152797">
    <property type="component" value="Unassembled WGS sequence"/>
</dbReference>
<feature type="domain" description="PPM-type phosphatase" evidence="2">
    <location>
        <begin position="253"/>
        <end position="545"/>
    </location>
</feature>
<reference evidence="4 5" key="2">
    <citation type="submission" date="2024-05" db="EMBL/GenBank/DDBJ databases">
        <authorList>
            <person name="Chen Y."/>
            <person name="Shah S."/>
            <person name="Dougan E. K."/>
            <person name="Thang M."/>
            <person name="Chan C."/>
        </authorList>
    </citation>
    <scope>NUCLEOTIDE SEQUENCE [LARGE SCALE GENOMIC DNA]</scope>
</reference>
<dbReference type="EMBL" id="CAMXCT010001658">
    <property type="protein sequence ID" value="CAI3991997.1"/>
    <property type="molecule type" value="Genomic_DNA"/>
</dbReference>
<comment type="caution">
    <text evidence="3">The sequence shown here is derived from an EMBL/GenBank/DDBJ whole genome shotgun (WGS) entry which is preliminary data.</text>
</comment>
<evidence type="ECO:0000313" key="4">
    <source>
        <dbReference type="EMBL" id="CAL4779309.1"/>
    </source>
</evidence>
<feature type="compositionally biased region" description="Basic and acidic residues" evidence="1">
    <location>
        <begin position="35"/>
        <end position="46"/>
    </location>
</feature>
<dbReference type="SUPFAM" id="SSF81606">
    <property type="entry name" value="PP2C-like"/>
    <property type="match status" value="1"/>
</dbReference>
<evidence type="ECO:0000313" key="3">
    <source>
        <dbReference type="EMBL" id="CAI3991997.1"/>
    </source>
</evidence>
<dbReference type="SMART" id="SM00332">
    <property type="entry name" value="PP2Cc"/>
    <property type="match status" value="1"/>
</dbReference>
<feature type="region of interest" description="Disordered" evidence="1">
    <location>
        <begin position="1"/>
        <end position="67"/>
    </location>
</feature>
<evidence type="ECO:0000259" key="2">
    <source>
        <dbReference type="PROSITE" id="PS51746"/>
    </source>
</evidence>
<evidence type="ECO:0000313" key="5">
    <source>
        <dbReference type="Proteomes" id="UP001152797"/>
    </source>
</evidence>
<proteinExistence type="predicted"/>
<dbReference type="PANTHER" id="PTHR47992">
    <property type="entry name" value="PROTEIN PHOSPHATASE"/>
    <property type="match status" value="1"/>
</dbReference>
<sequence length="602" mass="65700">MPEKNAPLSPSSPSNPSNQSSPKSPNPRNRVKVAHLGDEIDHGDRRHGSKRTPRSKESPGGMPLSPHRLAIDSALQCMQSRKSQLDVRNVERPSKWNLARLALAGPQSDEDGNLTEVQKLLRRVKGEYTTVTQKEDVLETIMNATAHASFECLGRFEMEPSYTTRTAINTSAMKGRAGEIYRICHHIGRKDLMDVQEEDVSLVNEHGLKFFSAQAGEISHIGEEWMEGLDCSLGLALPAPRRPGKKTTFTKALSGLLVAKNMKATGALAQATAGDLLPERGFLGRCGDWCLIGLVNCQGSPKVAGPLAVMIAQEMPKALFQSPSFVENDPAAGLTEAFGKVHVLSAQELDVTLTGASTTVPLMNGKEIWVAHVGDCRCVMGVPDQSGNTRNFHISAIPLTQDHTLSQPKEFERVKAAGADVRKLVWDKTCRIFAGDSDYPGLALTRGIGHRLGHTVGVTHKPSISKLNREEMPAKSFLLLGSAGIWATFSESAAVNWVSRTFQDPQEAAMSLGTEALGRWQDPEGPRGNLPADAPENFAAFLLWPTQAPTQAEQRSFVLGPQDGRSRCHWREVKSVERSHALRELAAWGTPRDRIAWHVSPK</sequence>
<dbReference type="GO" id="GO:0004722">
    <property type="term" value="F:protein serine/threonine phosphatase activity"/>
    <property type="evidence" value="ECO:0007669"/>
    <property type="project" value="InterPro"/>
</dbReference>
<dbReference type="PROSITE" id="PS51746">
    <property type="entry name" value="PPM_2"/>
    <property type="match status" value="1"/>
</dbReference>
<protein>
    <submittedName>
        <fullName evidence="4">Probable protein phosphatase 2C 35 (AtPP2C35)</fullName>
    </submittedName>
</protein>
<dbReference type="OrthoDB" id="420912at2759"/>
<name>A0A9P1CGS0_9DINO</name>
<dbReference type="InterPro" id="IPR015655">
    <property type="entry name" value="PP2C"/>
</dbReference>
<accession>A0A9P1CGS0</accession>
<evidence type="ECO:0000256" key="1">
    <source>
        <dbReference type="SAM" id="MobiDB-lite"/>
    </source>
</evidence>
<reference evidence="3" key="1">
    <citation type="submission" date="2022-10" db="EMBL/GenBank/DDBJ databases">
        <authorList>
            <person name="Chen Y."/>
            <person name="Dougan E. K."/>
            <person name="Chan C."/>
            <person name="Rhodes N."/>
            <person name="Thang M."/>
        </authorList>
    </citation>
    <scope>NUCLEOTIDE SEQUENCE</scope>
</reference>
<dbReference type="Pfam" id="PF00481">
    <property type="entry name" value="PP2C"/>
    <property type="match status" value="1"/>
</dbReference>
<organism evidence="3">
    <name type="scientific">Cladocopium goreaui</name>
    <dbReference type="NCBI Taxonomy" id="2562237"/>
    <lineage>
        <taxon>Eukaryota</taxon>
        <taxon>Sar</taxon>
        <taxon>Alveolata</taxon>
        <taxon>Dinophyceae</taxon>
        <taxon>Suessiales</taxon>
        <taxon>Symbiodiniaceae</taxon>
        <taxon>Cladocopium</taxon>
    </lineage>
</organism>
<dbReference type="InterPro" id="IPR036457">
    <property type="entry name" value="PPM-type-like_dom_sf"/>
</dbReference>
<dbReference type="EMBL" id="CAMXCT020001658">
    <property type="protein sequence ID" value="CAL1145372.1"/>
    <property type="molecule type" value="Genomic_DNA"/>
</dbReference>
<gene>
    <name evidence="3" type="ORF">C1SCF055_LOCUS18856</name>
</gene>